<feature type="transmembrane region" description="Helical" evidence="1">
    <location>
        <begin position="117"/>
        <end position="137"/>
    </location>
</feature>
<dbReference type="RefSeq" id="WP_235025473.1">
    <property type="nucleotide sequence ID" value="NZ_FCOL02000116.1"/>
</dbReference>
<name>A0A158KTX8_9BURK</name>
<keyword evidence="3" id="KW-1185">Reference proteome</keyword>
<keyword evidence="1" id="KW-1133">Transmembrane helix</keyword>
<comment type="caution">
    <text evidence="2">The sequence shown here is derived from an EMBL/GenBank/DDBJ whole genome shotgun (WGS) entry which is preliminary data.</text>
</comment>
<dbReference type="EMBL" id="FCOL02000116">
    <property type="protein sequence ID" value="SAL84173.1"/>
    <property type="molecule type" value="Genomic_DNA"/>
</dbReference>
<dbReference type="NCBIfam" id="NF037976">
    <property type="entry name" value="gtrA_1"/>
    <property type="match status" value="1"/>
</dbReference>
<accession>A0A158KTX8</accession>
<reference evidence="2" key="1">
    <citation type="submission" date="2016-01" db="EMBL/GenBank/DDBJ databases">
        <authorList>
            <person name="Peeters C."/>
        </authorList>
    </citation>
    <scope>NUCLEOTIDE SEQUENCE [LARGE SCALE GENOMIC DNA]</scope>
    <source>
        <strain evidence="2">LMG 22937</strain>
    </source>
</reference>
<protein>
    <submittedName>
        <fullName evidence="2">GtrA-like protein</fullName>
    </submittedName>
</protein>
<keyword evidence="1" id="KW-0472">Membrane</keyword>
<organism evidence="2 3">
    <name type="scientific">Caballeronia terrestris</name>
    <dbReference type="NCBI Taxonomy" id="1226301"/>
    <lineage>
        <taxon>Bacteria</taxon>
        <taxon>Pseudomonadati</taxon>
        <taxon>Pseudomonadota</taxon>
        <taxon>Betaproteobacteria</taxon>
        <taxon>Burkholderiales</taxon>
        <taxon>Burkholderiaceae</taxon>
        <taxon>Caballeronia</taxon>
    </lineage>
</organism>
<evidence type="ECO:0000256" key="1">
    <source>
        <dbReference type="SAM" id="Phobius"/>
    </source>
</evidence>
<gene>
    <name evidence="2" type="ORF">AWB67_06612</name>
</gene>
<keyword evidence="1" id="KW-0812">Transmembrane</keyword>
<evidence type="ECO:0000313" key="3">
    <source>
        <dbReference type="Proteomes" id="UP000054925"/>
    </source>
</evidence>
<evidence type="ECO:0000313" key="2">
    <source>
        <dbReference type="EMBL" id="SAL84173.1"/>
    </source>
</evidence>
<feature type="transmembrane region" description="Helical" evidence="1">
    <location>
        <begin position="88"/>
        <end position="105"/>
    </location>
</feature>
<feature type="transmembrane region" description="Helical" evidence="1">
    <location>
        <begin position="48"/>
        <end position="68"/>
    </location>
</feature>
<proteinExistence type="predicted"/>
<dbReference type="AlphaFoldDB" id="A0A158KTX8"/>
<dbReference type="Proteomes" id="UP000054925">
    <property type="component" value="Unassembled WGS sequence"/>
</dbReference>
<sequence>MSPISQRTGSAGRSTTTLAIIYALLAGVAMVANIGAQDISLNLYNGPYSVPVSVFVGTIVGLIVKYTLDKRFIFSFKPTSAAHDARTFVLYSLMGIVTTIIFWAFEFAFDHIFHTKSARFTGGAIGLAIGYVTKYLLDRKFVFVDAPSARR</sequence>
<feature type="transmembrane region" description="Helical" evidence="1">
    <location>
        <begin position="16"/>
        <end position="36"/>
    </location>
</feature>